<dbReference type="InterPro" id="IPR011990">
    <property type="entry name" value="TPR-like_helical_dom_sf"/>
</dbReference>
<keyword evidence="1" id="KW-0732">Signal</keyword>
<name>A0A3D9L4Z8_MARFU</name>
<dbReference type="OrthoDB" id="9813254at2"/>
<sequence>MKRYLIVLGFAIASVTGSAQVAPAQIDSTFSLLNNPFVQMEATQAINDMYNFRFERSMSHFKYLKNQYGWHPLPYFLMGLNYWWRILPNFDNKQYDETFYAYMDTALVLSERMYNELNEVEGAFFLAATHAFKGRLYSERRDWGKAAFSGKNALKYMEECRGNGDLSPELLFGDALFNYYAEWVPENYPLLKPIMAVFPDGDKELGIQQLKTVARNAFYTRTEAQYYLMRISYYEEKDLPAALQLSGYLHKTFPRNAYFHRFHTRLLYQSGQYDAAVKESKSILNRIDSTFAGYEYNSGRYASFFLGHINELRRNFEDAKKYFKLAMEYGEAADATDKGYYIYSVLHLGRVALKEDDREAAKEYFKQVKKLTSRKHGANKEARQRLKEL</sequence>
<reference evidence="2 3" key="1">
    <citation type="submission" date="2018-07" db="EMBL/GenBank/DDBJ databases">
        <title>Genomic Encyclopedia of Type Strains, Phase IV (KMG-IV): sequencing the most valuable type-strain genomes for metagenomic binning, comparative biology and taxonomic classification.</title>
        <authorList>
            <person name="Goeker M."/>
        </authorList>
    </citation>
    <scope>NUCLEOTIDE SEQUENCE [LARGE SCALE GENOMIC DNA]</scope>
    <source>
        <strain evidence="2 3">DSM 4134</strain>
    </source>
</reference>
<keyword evidence="3" id="KW-1185">Reference proteome</keyword>
<gene>
    <name evidence="2" type="ORF">C7460_108184</name>
</gene>
<dbReference type="AlphaFoldDB" id="A0A3D9L4Z8"/>
<dbReference type="SUPFAM" id="SSF48452">
    <property type="entry name" value="TPR-like"/>
    <property type="match status" value="1"/>
</dbReference>
<evidence type="ECO:0000313" key="3">
    <source>
        <dbReference type="Proteomes" id="UP000256779"/>
    </source>
</evidence>
<evidence type="ECO:0008006" key="4">
    <source>
        <dbReference type="Google" id="ProtNLM"/>
    </source>
</evidence>
<dbReference type="EMBL" id="QREG01000008">
    <property type="protein sequence ID" value="RED99562.1"/>
    <property type="molecule type" value="Genomic_DNA"/>
</dbReference>
<accession>A0A3D9L4Z8</accession>
<dbReference type="Proteomes" id="UP000256779">
    <property type="component" value="Unassembled WGS sequence"/>
</dbReference>
<dbReference type="RefSeq" id="WP_115868091.1">
    <property type="nucleotide sequence ID" value="NZ_QREG01000008.1"/>
</dbReference>
<protein>
    <recommendedName>
        <fullName evidence="4">Tetratricopeptide repeat protein</fullName>
    </recommendedName>
</protein>
<dbReference type="Gene3D" id="1.25.40.10">
    <property type="entry name" value="Tetratricopeptide repeat domain"/>
    <property type="match status" value="1"/>
</dbReference>
<proteinExistence type="predicted"/>
<organism evidence="2 3">
    <name type="scientific">Marinoscillum furvescens DSM 4134</name>
    <dbReference type="NCBI Taxonomy" id="1122208"/>
    <lineage>
        <taxon>Bacteria</taxon>
        <taxon>Pseudomonadati</taxon>
        <taxon>Bacteroidota</taxon>
        <taxon>Cytophagia</taxon>
        <taxon>Cytophagales</taxon>
        <taxon>Reichenbachiellaceae</taxon>
        <taxon>Marinoscillum</taxon>
    </lineage>
</organism>
<comment type="caution">
    <text evidence="2">The sequence shown here is derived from an EMBL/GenBank/DDBJ whole genome shotgun (WGS) entry which is preliminary data.</text>
</comment>
<evidence type="ECO:0000256" key="1">
    <source>
        <dbReference type="SAM" id="SignalP"/>
    </source>
</evidence>
<feature type="signal peptide" evidence="1">
    <location>
        <begin position="1"/>
        <end position="19"/>
    </location>
</feature>
<evidence type="ECO:0000313" key="2">
    <source>
        <dbReference type="EMBL" id="RED99562.1"/>
    </source>
</evidence>
<feature type="chain" id="PRO_5017724512" description="Tetratricopeptide repeat protein" evidence="1">
    <location>
        <begin position="20"/>
        <end position="389"/>
    </location>
</feature>